<keyword evidence="2" id="KW-0282">Flagellum</keyword>
<dbReference type="Gene3D" id="3.30.160.170">
    <property type="entry name" value="FlaG-like"/>
    <property type="match status" value="1"/>
</dbReference>
<sequence>MINSVSSQTTALVPLTSPVEQNPGTPTPSAATTVTPIKESSTDTQLQQRWPDKREPVPGMVNTLDDTLDQINNSLQAWSTGIRFNMDDEAQRLVVSIVDNSTGEVLRTVPSDAVIQIAKMIVQLQGNAVSVKV</sequence>
<dbReference type="SUPFAM" id="SSF160214">
    <property type="entry name" value="FlaG-like"/>
    <property type="match status" value="1"/>
</dbReference>
<reference evidence="2" key="1">
    <citation type="submission" date="2022-04" db="EMBL/GenBank/DDBJ databases">
        <title>Genomic mining of Alcaligenes faecalis D334 producing ectoin and derivatives.</title>
        <authorList>
            <person name="Doan V.T."/>
            <person name="Quach N.T."/>
            <person name="Vu T.-H.-N."/>
            <person name="Phi Q.-T."/>
        </authorList>
    </citation>
    <scope>NUCLEOTIDE SEQUENCE</scope>
    <source>
        <strain evidence="2">D334</strain>
    </source>
</reference>
<feature type="compositionally biased region" description="Polar residues" evidence="1">
    <location>
        <begin position="38"/>
        <end position="48"/>
    </location>
</feature>
<feature type="region of interest" description="Disordered" evidence="1">
    <location>
        <begin position="1"/>
        <end position="57"/>
    </location>
</feature>
<dbReference type="EMBL" id="CP095873">
    <property type="protein sequence ID" value="UPL20262.1"/>
    <property type="molecule type" value="Genomic_DNA"/>
</dbReference>
<dbReference type="InterPro" id="IPR005186">
    <property type="entry name" value="FlaG"/>
</dbReference>
<feature type="compositionally biased region" description="Low complexity" evidence="1">
    <location>
        <begin position="23"/>
        <end position="36"/>
    </location>
</feature>
<protein>
    <submittedName>
        <fullName evidence="2">Flagellar protein FlaG</fullName>
    </submittedName>
</protein>
<evidence type="ECO:0000256" key="1">
    <source>
        <dbReference type="SAM" id="MobiDB-lite"/>
    </source>
</evidence>
<keyword evidence="2" id="KW-0966">Cell projection</keyword>
<accession>A0AAE9HBW3</accession>
<evidence type="ECO:0000313" key="3">
    <source>
        <dbReference type="Proteomes" id="UP000830925"/>
    </source>
</evidence>
<organism evidence="2 3">
    <name type="scientific">Alcaligenes faecalis</name>
    <dbReference type="NCBI Taxonomy" id="511"/>
    <lineage>
        <taxon>Bacteria</taxon>
        <taxon>Pseudomonadati</taxon>
        <taxon>Pseudomonadota</taxon>
        <taxon>Betaproteobacteria</taxon>
        <taxon>Burkholderiales</taxon>
        <taxon>Alcaligenaceae</taxon>
        <taxon>Alcaligenes</taxon>
    </lineage>
</organism>
<dbReference type="InterPro" id="IPR035924">
    <property type="entry name" value="FlaG-like_sf"/>
</dbReference>
<dbReference type="Proteomes" id="UP000830925">
    <property type="component" value="Chromosome"/>
</dbReference>
<gene>
    <name evidence="2" type="ORF">MXF72_12590</name>
</gene>
<name>A0AAE9HBW3_ALCFA</name>
<feature type="compositionally biased region" description="Polar residues" evidence="1">
    <location>
        <begin position="1"/>
        <end position="11"/>
    </location>
</feature>
<evidence type="ECO:0000313" key="2">
    <source>
        <dbReference type="EMBL" id="UPL20262.1"/>
    </source>
</evidence>
<proteinExistence type="predicted"/>
<dbReference type="Pfam" id="PF03646">
    <property type="entry name" value="FlaG"/>
    <property type="match status" value="1"/>
</dbReference>
<keyword evidence="2" id="KW-0969">Cilium</keyword>
<dbReference type="RefSeq" id="WP_247965756.1">
    <property type="nucleotide sequence ID" value="NZ_CP095873.1"/>
</dbReference>
<dbReference type="PANTHER" id="PTHR37166:SF1">
    <property type="entry name" value="PROTEIN FLAG"/>
    <property type="match status" value="1"/>
</dbReference>
<dbReference type="AlphaFoldDB" id="A0AAE9HBW3"/>
<dbReference type="PANTHER" id="PTHR37166">
    <property type="entry name" value="PROTEIN FLAG"/>
    <property type="match status" value="1"/>
</dbReference>